<dbReference type="InterPro" id="IPR029058">
    <property type="entry name" value="AB_hydrolase_fold"/>
</dbReference>
<dbReference type="SUPFAM" id="SSF53474">
    <property type="entry name" value="alpha/beta-Hydrolases"/>
    <property type="match status" value="1"/>
</dbReference>
<keyword evidence="6" id="KW-1185">Reference proteome</keyword>
<protein>
    <recommendedName>
        <fullName evidence="3">Carboxylic ester hydrolase</fullName>
        <ecNumber evidence="3">3.1.1.-</ecNumber>
    </recommendedName>
</protein>
<reference evidence="5 6" key="1">
    <citation type="submission" date="2023-03" db="EMBL/GenBank/DDBJ databases">
        <title>Bacillus Genome Sequencing.</title>
        <authorList>
            <person name="Dunlap C."/>
        </authorList>
    </citation>
    <scope>NUCLEOTIDE SEQUENCE [LARGE SCALE GENOMIC DNA]</scope>
    <source>
        <strain evidence="5 6">BD-525</strain>
    </source>
</reference>
<dbReference type="PROSITE" id="PS00122">
    <property type="entry name" value="CARBOXYLESTERASE_B_1"/>
    <property type="match status" value="1"/>
</dbReference>
<evidence type="ECO:0000313" key="5">
    <source>
        <dbReference type="EMBL" id="MEC0240058.1"/>
    </source>
</evidence>
<keyword evidence="2 3" id="KW-0378">Hydrolase</keyword>
<evidence type="ECO:0000313" key="6">
    <source>
        <dbReference type="Proteomes" id="UP001344632"/>
    </source>
</evidence>
<evidence type="ECO:0000256" key="2">
    <source>
        <dbReference type="ARBA" id="ARBA00022801"/>
    </source>
</evidence>
<dbReference type="Proteomes" id="UP001344632">
    <property type="component" value="Unassembled WGS sequence"/>
</dbReference>
<proteinExistence type="inferred from homology"/>
<gene>
    <name evidence="5" type="ORF">P4H66_09380</name>
</gene>
<dbReference type="InterPro" id="IPR019819">
    <property type="entry name" value="Carboxylesterase_B_CS"/>
</dbReference>
<name>A0ABU6GKS7_9BACL</name>
<accession>A0ABU6GKS7</accession>
<feature type="domain" description="Carboxylesterase type B" evidence="4">
    <location>
        <begin position="10"/>
        <end position="358"/>
    </location>
</feature>
<comment type="caution">
    <text evidence="5">The sequence shown here is derived from an EMBL/GenBank/DDBJ whole genome shotgun (WGS) entry which is preliminary data.</text>
</comment>
<dbReference type="EC" id="3.1.1.-" evidence="3"/>
<evidence type="ECO:0000256" key="1">
    <source>
        <dbReference type="ARBA" id="ARBA00005964"/>
    </source>
</evidence>
<comment type="similarity">
    <text evidence="1 3">Belongs to the type-B carboxylesterase/lipase family.</text>
</comment>
<dbReference type="PROSITE" id="PS00941">
    <property type="entry name" value="CARBOXYLESTERASE_B_2"/>
    <property type="match status" value="1"/>
</dbReference>
<evidence type="ECO:0000259" key="4">
    <source>
        <dbReference type="Pfam" id="PF00135"/>
    </source>
</evidence>
<dbReference type="InterPro" id="IPR002018">
    <property type="entry name" value="CarbesteraseB"/>
</dbReference>
<sequence>MNTRQNRDETIKGSSGWLKGIRLSEINVIAWLGVPYASPPVDQLRWKAPREVEPWTGILPVRDFKNGCIQMIQGLPFGSEDCLYLNIWRPDHAESDLPVFVFLHGGGNVNGSGRDFQGGQLAYETNSIVITVNYRLGAMGFYRHPALRTGDPLDDSGNYGLLDIIHALKWVQTNIIDFGGNPKNVTLAGQSAGARNALAAYLSPLSEGLFHKIYAMSGGLTTVTSEQGEAKANDILASLLMKTGVTNTFEEAFGWISTQSAASISDYLRGQPAARFAEIIGDTGLRMDAFPHLFEDGTVIPKKGFEELMHRHPSCIPVILGSTASEFSGFALADPRFFHLQQGSLSDDEEQKKLYELAVQYGNELYAAFNVEQVAEKLISLIPELPIYAYRFGWGLQDGVIDPVIRFLIGAPHGADIPFYTGDFSNVMQNHPVGVISERNDPGRKMLSSLMRSYLRRFLYTGDPNGEELPVWQRWTPGFRSNDILYLDANEEQAMVQCIPKLIFNHIISRLDEDDRLTDEQRSWLQMHLFAGRFFWKD</sequence>
<dbReference type="Gene3D" id="3.40.50.1820">
    <property type="entry name" value="alpha/beta hydrolase"/>
    <property type="match status" value="1"/>
</dbReference>
<dbReference type="Pfam" id="PF00135">
    <property type="entry name" value="COesterase"/>
    <property type="match status" value="1"/>
</dbReference>
<dbReference type="PANTHER" id="PTHR11559">
    <property type="entry name" value="CARBOXYLESTERASE"/>
    <property type="match status" value="1"/>
</dbReference>
<dbReference type="RefSeq" id="WP_326087897.1">
    <property type="nucleotide sequence ID" value="NZ_JARLKZ010000005.1"/>
</dbReference>
<dbReference type="EMBL" id="JARLKZ010000005">
    <property type="protein sequence ID" value="MEC0240058.1"/>
    <property type="molecule type" value="Genomic_DNA"/>
</dbReference>
<evidence type="ECO:0000256" key="3">
    <source>
        <dbReference type="RuleBase" id="RU361235"/>
    </source>
</evidence>
<dbReference type="InterPro" id="IPR019826">
    <property type="entry name" value="Carboxylesterase_B_AS"/>
</dbReference>
<organism evidence="5 6">
    <name type="scientific">Paenibacillus dokdonensis</name>
    <dbReference type="NCBI Taxonomy" id="2567944"/>
    <lineage>
        <taxon>Bacteria</taxon>
        <taxon>Bacillati</taxon>
        <taxon>Bacillota</taxon>
        <taxon>Bacilli</taxon>
        <taxon>Bacillales</taxon>
        <taxon>Paenibacillaceae</taxon>
        <taxon>Paenibacillus</taxon>
    </lineage>
</organism>
<dbReference type="InterPro" id="IPR050309">
    <property type="entry name" value="Type-B_Carboxylest/Lipase"/>
</dbReference>